<dbReference type="AlphaFoldDB" id="F0ZAK7"/>
<proteinExistence type="predicted"/>
<dbReference type="RefSeq" id="XP_003284443.1">
    <property type="nucleotide sequence ID" value="XM_003284395.1"/>
</dbReference>
<keyword evidence="2" id="KW-1185">Reference proteome</keyword>
<gene>
    <name evidence="1" type="ORF">DICPUDRAFT_96704</name>
</gene>
<dbReference type="VEuPathDB" id="AmoebaDB:DICPUDRAFT_96704"/>
<evidence type="ECO:0000313" key="2">
    <source>
        <dbReference type="Proteomes" id="UP000001064"/>
    </source>
</evidence>
<accession>F0ZAK7</accession>
<sequence>MSSVSVFTQFTITGTATSPCTAPNNVLTIDSCNVYCDKVEDAILYAQVKYASNQYTETIYTDDACTKVYETIAAASFDCKDGKSTVNGLEVACSAPVEIESFESFSFTGTDCGDKTVDTKLDTCSAGCKGYTKVSAVAGTVNGYSVSSFEKEGCAETATSTTAIVCLADDAKVKVTDTLSVACKTAAESSSHSSSSSSSVVGYSLVLLVSSALLNFLL</sequence>
<evidence type="ECO:0000313" key="1">
    <source>
        <dbReference type="EMBL" id="EGC38990.1"/>
    </source>
</evidence>
<dbReference type="InParanoid" id="F0ZAK7"/>
<protein>
    <submittedName>
        <fullName evidence="1">Expressed protein</fullName>
    </submittedName>
</protein>
<name>F0ZAK7_DICPU</name>
<reference evidence="2" key="1">
    <citation type="journal article" date="2011" name="Genome Biol.">
        <title>Comparative genomics of the social amoebae Dictyostelium discoideum and Dictyostelium purpureum.</title>
        <authorList>
            <consortium name="US DOE Joint Genome Institute (JGI-PGF)"/>
            <person name="Sucgang R."/>
            <person name="Kuo A."/>
            <person name="Tian X."/>
            <person name="Salerno W."/>
            <person name="Parikh A."/>
            <person name="Feasley C.L."/>
            <person name="Dalin E."/>
            <person name="Tu H."/>
            <person name="Huang E."/>
            <person name="Barry K."/>
            <person name="Lindquist E."/>
            <person name="Shapiro H."/>
            <person name="Bruce D."/>
            <person name="Schmutz J."/>
            <person name="Salamov A."/>
            <person name="Fey P."/>
            <person name="Gaudet P."/>
            <person name="Anjard C."/>
            <person name="Babu M.M."/>
            <person name="Basu S."/>
            <person name="Bushmanova Y."/>
            <person name="van der Wel H."/>
            <person name="Katoh-Kurasawa M."/>
            <person name="Dinh C."/>
            <person name="Coutinho P.M."/>
            <person name="Saito T."/>
            <person name="Elias M."/>
            <person name="Schaap P."/>
            <person name="Kay R.R."/>
            <person name="Henrissat B."/>
            <person name="Eichinger L."/>
            <person name="Rivero F."/>
            <person name="Putnam N.H."/>
            <person name="West C.M."/>
            <person name="Loomis W.F."/>
            <person name="Chisholm R.L."/>
            <person name="Shaulsky G."/>
            <person name="Strassmann J.E."/>
            <person name="Queller D.C."/>
            <person name="Kuspa A."/>
            <person name="Grigoriev I.V."/>
        </authorList>
    </citation>
    <scope>NUCLEOTIDE SEQUENCE [LARGE SCALE GENOMIC DNA]</scope>
    <source>
        <strain evidence="2">QSDP1</strain>
    </source>
</reference>
<dbReference type="KEGG" id="dpp:DICPUDRAFT_96704"/>
<dbReference type="EMBL" id="GL870965">
    <property type="protein sequence ID" value="EGC38990.1"/>
    <property type="molecule type" value="Genomic_DNA"/>
</dbReference>
<dbReference type="FunCoup" id="F0ZAK7">
    <property type="interactions" value="802"/>
</dbReference>
<dbReference type="Proteomes" id="UP000001064">
    <property type="component" value="Unassembled WGS sequence"/>
</dbReference>
<dbReference type="GeneID" id="10506092"/>
<organism evidence="1 2">
    <name type="scientific">Dictyostelium purpureum</name>
    <name type="common">Slime mold</name>
    <dbReference type="NCBI Taxonomy" id="5786"/>
    <lineage>
        <taxon>Eukaryota</taxon>
        <taxon>Amoebozoa</taxon>
        <taxon>Evosea</taxon>
        <taxon>Eumycetozoa</taxon>
        <taxon>Dictyostelia</taxon>
        <taxon>Dictyosteliales</taxon>
        <taxon>Dictyosteliaceae</taxon>
        <taxon>Dictyostelium</taxon>
    </lineage>
</organism>